<dbReference type="PROSITE" id="PS50972">
    <property type="entry name" value="PTERIN_BINDING"/>
    <property type="match status" value="1"/>
</dbReference>
<feature type="domain" description="Pterin-binding" evidence="12">
    <location>
        <begin position="134"/>
        <end position="387"/>
    </location>
</feature>
<dbReference type="InterPro" id="IPR006390">
    <property type="entry name" value="DHP_synth_dom"/>
</dbReference>
<dbReference type="NCBIfam" id="TIGR01496">
    <property type="entry name" value="DHPS"/>
    <property type="match status" value="1"/>
</dbReference>
<evidence type="ECO:0000256" key="6">
    <source>
        <dbReference type="ARBA" id="ARBA00016919"/>
    </source>
</evidence>
<dbReference type="CDD" id="cd00739">
    <property type="entry name" value="DHPS"/>
    <property type="match status" value="1"/>
</dbReference>
<dbReference type="AlphaFoldDB" id="A0A7C3ILX8"/>
<dbReference type="InterPro" id="IPR045031">
    <property type="entry name" value="DHP_synth-like"/>
</dbReference>
<name>A0A7C3ILX8_UNCW3</name>
<organism evidence="14">
    <name type="scientific">candidate division WOR-3 bacterium</name>
    <dbReference type="NCBI Taxonomy" id="2052148"/>
    <lineage>
        <taxon>Bacteria</taxon>
        <taxon>Bacteria division WOR-3</taxon>
    </lineage>
</organism>
<evidence type="ECO:0000313" key="13">
    <source>
        <dbReference type="EMBL" id="HEA87421.1"/>
    </source>
</evidence>
<evidence type="ECO:0000256" key="10">
    <source>
        <dbReference type="ARBA" id="ARBA00022909"/>
    </source>
</evidence>
<dbReference type="FunFam" id="3.20.20.20:FF:000006">
    <property type="entry name" value="Dihydropteroate synthase"/>
    <property type="match status" value="1"/>
</dbReference>
<dbReference type="EMBL" id="DSLG01000006">
    <property type="protein sequence ID" value="HEA87421.1"/>
    <property type="molecule type" value="Genomic_DNA"/>
</dbReference>
<dbReference type="PANTHER" id="PTHR20941:SF1">
    <property type="entry name" value="FOLIC ACID SYNTHESIS PROTEIN FOL1"/>
    <property type="match status" value="1"/>
</dbReference>
<keyword evidence="9" id="KW-0460">Magnesium</keyword>
<protein>
    <recommendedName>
        <fullName evidence="6">Dihydropteroate synthase</fullName>
        <ecNumber evidence="5">2.5.1.15</ecNumber>
    </recommendedName>
    <alternativeName>
        <fullName evidence="11">Dihydropteroate pyrophosphorylase</fullName>
    </alternativeName>
</protein>
<dbReference type="InterPro" id="IPR011005">
    <property type="entry name" value="Dihydropteroate_synth-like_sf"/>
</dbReference>
<dbReference type="GO" id="GO:0046656">
    <property type="term" value="P:folic acid biosynthetic process"/>
    <property type="evidence" value="ECO:0007669"/>
    <property type="project" value="UniProtKB-KW"/>
</dbReference>
<comment type="pathway">
    <text evidence="3">Cofactor biosynthesis; tetrahydrofolate biosynthesis; 7,8-dihydrofolate from 2-amino-4-hydroxy-6-hydroxymethyl-7,8-dihydropteridine diphosphate and 4-aminobenzoate: step 1/2.</text>
</comment>
<sequence>MRLLALHHPADLNSELARVGVDQCAWTIFSQKAEVIPLKITGISVAAGNILKQTALVCGADCALHRDAISGRVKKTDAILFATPRQYEQICLRLKQQPDCAARLIPEIRTLLAAARQPQRRVKLGRKTLTLNRTLIMGILNITPDSFYDGGRYLNPHAALERAHQLVEDGADILDIGAESTRPGAAPVTPEEQLKRILPVLKPLVKKTRVPISIDTTSSRVAETVLAEGAVLINDISGLKFDPALARVCARYNAGLVLMHIRGTPRTMQRNPVYKDLMAEITGELQKSIHQALEAGVAFENLLVDPGIGFGKKPEHNLEILRRLAELRTLNRPIVIGPSRKSFIGHILNLPPEERLEGTITSCIVGALNGASIVRVHDVLPVRRALQVLAAIQSGGS</sequence>
<proteinExistence type="inferred from homology"/>
<dbReference type="GO" id="GO:0004156">
    <property type="term" value="F:dihydropteroate synthase activity"/>
    <property type="evidence" value="ECO:0007669"/>
    <property type="project" value="UniProtKB-EC"/>
</dbReference>
<dbReference type="GO" id="GO:0046872">
    <property type="term" value="F:metal ion binding"/>
    <property type="evidence" value="ECO:0007669"/>
    <property type="project" value="UniProtKB-KW"/>
</dbReference>
<evidence type="ECO:0000256" key="4">
    <source>
        <dbReference type="ARBA" id="ARBA00009503"/>
    </source>
</evidence>
<evidence type="ECO:0000259" key="12">
    <source>
        <dbReference type="PROSITE" id="PS50972"/>
    </source>
</evidence>
<keyword evidence="8" id="KW-0479">Metal-binding</keyword>
<dbReference type="PROSITE" id="PS00792">
    <property type="entry name" value="DHPS_1"/>
    <property type="match status" value="1"/>
</dbReference>
<accession>A0A7C3ILX8</accession>
<dbReference type="GO" id="GO:0046654">
    <property type="term" value="P:tetrahydrofolate biosynthetic process"/>
    <property type="evidence" value="ECO:0007669"/>
    <property type="project" value="TreeGrafter"/>
</dbReference>
<evidence type="ECO:0000313" key="14">
    <source>
        <dbReference type="EMBL" id="HFJ53276.1"/>
    </source>
</evidence>
<evidence type="ECO:0000256" key="1">
    <source>
        <dbReference type="ARBA" id="ARBA00000012"/>
    </source>
</evidence>
<comment type="cofactor">
    <cofactor evidence="2">
        <name>Mg(2+)</name>
        <dbReference type="ChEBI" id="CHEBI:18420"/>
    </cofactor>
</comment>
<dbReference type="InterPro" id="IPR000489">
    <property type="entry name" value="Pterin-binding_dom"/>
</dbReference>
<reference evidence="14" key="1">
    <citation type="journal article" date="2020" name="mSystems">
        <title>Genome- and Community-Level Interaction Insights into Carbon Utilization and Element Cycling Functions of Hydrothermarchaeota in Hydrothermal Sediment.</title>
        <authorList>
            <person name="Zhou Z."/>
            <person name="Liu Y."/>
            <person name="Xu W."/>
            <person name="Pan J."/>
            <person name="Luo Z.H."/>
            <person name="Li M."/>
        </authorList>
    </citation>
    <scope>NUCLEOTIDE SEQUENCE [LARGE SCALE GENOMIC DNA]</scope>
    <source>
        <strain evidence="13">SpSt-265</strain>
        <strain evidence="14">SpSt-465</strain>
    </source>
</reference>
<gene>
    <name evidence="14" type="primary">folP</name>
    <name evidence="13" type="ORF">ENP94_05355</name>
    <name evidence="14" type="ORF">ENS16_01100</name>
</gene>
<dbReference type="PANTHER" id="PTHR20941">
    <property type="entry name" value="FOLATE SYNTHESIS PROTEINS"/>
    <property type="match status" value="1"/>
</dbReference>
<dbReference type="PROSITE" id="PS00793">
    <property type="entry name" value="DHPS_2"/>
    <property type="match status" value="1"/>
</dbReference>
<dbReference type="EMBL" id="DSTU01000002">
    <property type="protein sequence ID" value="HFJ53276.1"/>
    <property type="molecule type" value="Genomic_DNA"/>
</dbReference>
<evidence type="ECO:0000256" key="2">
    <source>
        <dbReference type="ARBA" id="ARBA00001946"/>
    </source>
</evidence>
<evidence type="ECO:0000256" key="11">
    <source>
        <dbReference type="ARBA" id="ARBA00030193"/>
    </source>
</evidence>
<keyword evidence="7 14" id="KW-0808">Transferase</keyword>
<comment type="caution">
    <text evidence="14">The sequence shown here is derived from an EMBL/GenBank/DDBJ whole genome shotgun (WGS) entry which is preliminary data.</text>
</comment>
<evidence type="ECO:0000256" key="9">
    <source>
        <dbReference type="ARBA" id="ARBA00022842"/>
    </source>
</evidence>
<dbReference type="EC" id="2.5.1.15" evidence="5"/>
<evidence type="ECO:0000256" key="7">
    <source>
        <dbReference type="ARBA" id="ARBA00022679"/>
    </source>
</evidence>
<dbReference type="Gene3D" id="3.20.20.20">
    <property type="entry name" value="Dihydropteroate synthase-like"/>
    <property type="match status" value="1"/>
</dbReference>
<evidence type="ECO:0000256" key="8">
    <source>
        <dbReference type="ARBA" id="ARBA00022723"/>
    </source>
</evidence>
<dbReference type="GO" id="GO:0005829">
    <property type="term" value="C:cytosol"/>
    <property type="evidence" value="ECO:0007669"/>
    <property type="project" value="TreeGrafter"/>
</dbReference>
<dbReference type="Pfam" id="PF00809">
    <property type="entry name" value="Pterin_bind"/>
    <property type="match status" value="1"/>
</dbReference>
<comment type="similarity">
    <text evidence="4">Belongs to the DHPS family.</text>
</comment>
<dbReference type="SUPFAM" id="SSF51717">
    <property type="entry name" value="Dihydropteroate synthetase-like"/>
    <property type="match status" value="1"/>
</dbReference>
<evidence type="ECO:0000256" key="3">
    <source>
        <dbReference type="ARBA" id="ARBA00004763"/>
    </source>
</evidence>
<evidence type="ECO:0000256" key="5">
    <source>
        <dbReference type="ARBA" id="ARBA00012458"/>
    </source>
</evidence>
<comment type="catalytic activity">
    <reaction evidence="1">
        <text>(7,8-dihydropterin-6-yl)methyl diphosphate + 4-aminobenzoate = 7,8-dihydropteroate + diphosphate</text>
        <dbReference type="Rhea" id="RHEA:19949"/>
        <dbReference type="ChEBI" id="CHEBI:17836"/>
        <dbReference type="ChEBI" id="CHEBI:17839"/>
        <dbReference type="ChEBI" id="CHEBI:33019"/>
        <dbReference type="ChEBI" id="CHEBI:72950"/>
        <dbReference type="EC" id="2.5.1.15"/>
    </reaction>
</comment>
<keyword evidence="10" id="KW-0289">Folate biosynthesis</keyword>